<dbReference type="PRINTS" id="PR00625">
    <property type="entry name" value="JDOMAIN"/>
</dbReference>
<sequence>MSDDSGSDDLSGLTGFFFYVFIVHPCTAWILRPGRFERKKSIMYAIAFLAALAAVKTGMEWQQRGPNHYATLGVTRSSNPLEIKRAYRKLSLDLHPDKNQSPTASDDFDAVKQAYDVLMDMEFREVYNKFGKEGIKNNKRFDETQFLLEVGVFYLTWGMMAFMLTLGKKSGEARNWTFTGLLVMLVVEVALMTAQQNPIPAWLAPTWTEYEVVWLLHSLFPAFMNGCRSLGSFLYVDLDLQTRQLLLALQEQSKDILLVLRDVQIGVQSLAASGGAIGGGPAAGGGARLAGAVPAGGANSTAGGAVVNPMSRATPTGKIKELQDRLQTSNANVAKAVQQLNPESQKSSNLGFYAMILGYIAISYIFN</sequence>
<dbReference type="SUPFAM" id="SSF46565">
    <property type="entry name" value="Chaperone J-domain"/>
    <property type="match status" value="1"/>
</dbReference>
<evidence type="ECO:0000256" key="1">
    <source>
        <dbReference type="SAM" id="Phobius"/>
    </source>
</evidence>
<organism evidence="3">
    <name type="scientific">Asterionellopsis glacialis</name>
    <dbReference type="NCBI Taxonomy" id="33640"/>
    <lineage>
        <taxon>Eukaryota</taxon>
        <taxon>Sar</taxon>
        <taxon>Stramenopiles</taxon>
        <taxon>Ochrophyta</taxon>
        <taxon>Bacillariophyta</taxon>
        <taxon>Fragilariophyceae</taxon>
        <taxon>Fragilariophycidae</taxon>
        <taxon>Fragilariales</taxon>
        <taxon>Fragilariaceae</taxon>
        <taxon>Asterionellopsis</taxon>
    </lineage>
</organism>
<proteinExistence type="predicted"/>
<dbReference type="GO" id="GO:0042026">
    <property type="term" value="P:protein refolding"/>
    <property type="evidence" value="ECO:0007669"/>
    <property type="project" value="TreeGrafter"/>
</dbReference>
<dbReference type="PANTHER" id="PTHR43096:SF10">
    <property type="entry name" value="CHAPERONE PROTEIN DNAJ A6, CHLOROPLASTIC"/>
    <property type="match status" value="1"/>
</dbReference>
<evidence type="ECO:0000313" key="3">
    <source>
        <dbReference type="EMBL" id="CAD8595933.1"/>
    </source>
</evidence>
<dbReference type="PROSITE" id="PS00636">
    <property type="entry name" value="DNAJ_1"/>
    <property type="match status" value="1"/>
</dbReference>
<protein>
    <recommendedName>
        <fullName evidence="2">J domain-containing protein</fullName>
    </recommendedName>
</protein>
<dbReference type="Gene3D" id="1.10.287.110">
    <property type="entry name" value="DnaJ domain"/>
    <property type="match status" value="1"/>
</dbReference>
<dbReference type="CDD" id="cd06257">
    <property type="entry name" value="DnaJ"/>
    <property type="match status" value="1"/>
</dbReference>
<dbReference type="EMBL" id="HBEX01001134">
    <property type="protein sequence ID" value="CAD8595933.1"/>
    <property type="molecule type" value="Transcribed_RNA"/>
</dbReference>
<dbReference type="InterPro" id="IPR001623">
    <property type="entry name" value="DnaJ_domain"/>
</dbReference>
<feature type="domain" description="J" evidence="2">
    <location>
        <begin position="67"/>
        <end position="131"/>
    </location>
</feature>
<accession>A0A7S0PVN1</accession>
<reference evidence="3" key="1">
    <citation type="submission" date="2021-01" db="EMBL/GenBank/DDBJ databases">
        <authorList>
            <person name="Corre E."/>
            <person name="Pelletier E."/>
            <person name="Niang G."/>
            <person name="Scheremetjew M."/>
            <person name="Finn R."/>
            <person name="Kale V."/>
            <person name="Holt S."/>
            <person name="Cochrane G."/>
            <person name="Meng A."/>
            <person name="Brown T."/>
            <person name="Cohen L."/>
        </authorList>
    </citation>
    <scope>NUCLEOTIDE SEQUENCE</scope>
</reference>
<feature type="transmembrane region" description="Helical" evidence="1">
    <location>
        <begin position="146"/>
        <end position="164"/>
    </location>
</feature>
<dbReference type="AlphaFoldDB" id="A0A7S0PVN1"/>
<dbReference type="InterPro" id="IPR036869">
    <property type="entry name" value="J_dom_sf"/>
</dbReference>
<dbReference type="GO" id="GO:0005737">
    <property type="term" value="C:cytoplasm"/>
    <property type="evidence" value="ECO:0007669"/>
    <property type="project" value="TreeGrafter"/>
</dbReference>
<dbReference type="InterPro" id="IPR018253">
    <property type="entry name" value="DnaJ_domain_CS"/>
</dbReference>
<dbReference type="PROSITE" id="PS50076">
    <property type="entry name" value="DNAJ_2"/>
    <property type="match status" value="1"/>
</dbReference>
<feature type="transmembrane region" description="Helical" evidence="1">
    <location>
        <begin position="176"/>
        <end position="194"/>
    </location>
</feature>
<dbReference type="SMART" id="SM00271">
    <property type="entry name" value="DnaJ"/>
    <property type="match status" value="1"/>
</dbReference>
<name>A0A7S0PVN1_9STRA</name>
<evidence type="ECO:0000259" key="2">
    <source>
        <dbReference type="PROSITE" id="PS50076"/>
    </source>
</evidence>
<keyword evidence="1" id="KW-1133">Transmembrane helix</keyword>
<feature type="transmembrane region" description="Helical" evidence="1">
    <location>
        <begin position="350"/>
        <end position="366"/>
    </location>
</feature>
<dbReference type="GO" id="GO:0051082">
    <property type="term" value="F:unfolded protein binding"/>
    <property type="evidence" value="ECO:0007669"/>
    <property type="project" value="TreeGrafter"/>
</dbReference>
<dbReference type="Pfam" id="PF00226">
    <property type="entry name" value="DnaJ"/>
    <property type="match status" value="1"/>
</dbReference>
<keyword evidence="1" id="KW-0812">Transmembrane</keyword>
<dbReference type="PANTHER" id="PTHR43096">
    <property type="entry name" value="DNAJ HOMOLOG 1, MITOCHONDRIAL-RELATED"/>
    <property type="match status" value="1"/>
</dbReference>
<keyword evidence="1" id="KW-0472">Membrane</keyword>
<gene>
    <name evidence="3" type="ORF">AGLA0713_LOCUS761</name>
</gene>
<feature type="transmembrane region" description="Helical" evidence="1">
    <location>
        <begin position="12"/>
        <end position="30"/>
    </location>
</feature>